<name>A0A1I1FX72_9ACTN</name>
<evidence type="ECO:0000259" key="1">
    <source>
        <dbReference type="Pfam" id="PF01872"/>
    </source>
</evidence>
<dbReference type="GO" id="GO:0008703">
    <property type="term" value="F:5-amino-6-(5-phosphoribosylamino)uracil reductase activity"/>
    <property type="evidence" value="ECO:0007669"/>
    <property type="project" value="InterPro"/>
</dbReference>
<dbReference type="GO" id="GO:0009231">
    <property type="term" value="P:riboflavin biosynthetic process"/>
    <property type="evidence" value="ECO:0007669"/>
    <property type="project" value="InterPro"/>
</dbReference>
<feature type="domain" description="Bacterial bifunctional deaminase-reductase C-terminal" evidence="1">
    <location>
        <begin position="6"/>
        <end position="176"/>
    </location>
</feature>
<dbReference type="InterPro" id="IPR024072">
    <property type="entry name" value="DHFR-like_dom_sf"/>
</dbReference>
<dbReference type="PANTHER" id="PTHR38011">
    <property type="entry name" value="DIHYDROFOLATE REDUCTASE FAMILY PROTEIN (AFU_ORTHOLOGUE AFUA_8G06820)"/>
    <property type="match status" value="1"/>
</dbReference>
<gene>
    <name evidence="2" type="ORF">SAMN04487968_103162</name>
</gene>
<dbReference type="InterPro" id="IPR050765">
    <property type="entry name" value="Riboflavin_Biosynth_HTPR"/>
</dbReference>
<dbReference type="InterPro" id="IPR002734">
    <property type="entry name" value="RibDG_C"/>
</dbReference>
<dbReference type="OrthoDB" id="3427770at2"/>
<dbReference type="EMBL" id="FOLB01000003">
    <property type="protein sequence ID" value="SFC03861.1"/>
    <property type="molecule type" value="Genomic_DNA"/>
</dbReference>
<accession>A0A1I1FX72</accession>
<dbReference type="AlphaFoldDB" id="A0A1I1FX72"/>
<sequence length="186" mass="20408">MTRFVYATATTLDGFLADPDNSLDWLFAVEGGEESMSELETFVQGVSVLVMGSTTYEWILDHEKLLDHPEKWDQFYPGKKTYVFSSRDLPVIPGADISILRGPVADHLQAVVEAAAGKDVWLMGGGDLAGQFDDAGALDELMLSVAAVTLGAGAPLLPRRMESDRLRLVEVGRTGQFVSLRYQVRR</sequence>
<dbReference type="PANTHER" id="PTHR38011:SF11">
    <property type="entry name" value="2,5-DIAMINO-6-RIBOSYLAMINO-4(3H)-PYRIMIDINONE 5'-PHOSPHATE REDUCTASE"/>
    <property type="match status" value="1"/>
</dbReference>
<organism evidence="2 3">
    <name type="scientific">Nocardioides terrae</name>
    <dbReference type="NCBI Taxonomy" id="574651"/>
    <lineage>
        <taxon>Bacteria</taxon>
        <taxon>Bacillati</taxon>
        <taxon>Actinomycetota</taxon>
        <taxon>Actinomycetes</taxon>
        <taxon>Propionibacteriales</taxon>
        <taxon>Nocardioidaceae</taxon>
        <taxon>Nocardioides</taxon>
    </lineage>
</organism>
<protein>
    <submittedName>
        <fullName evidence="2">Dihydrofolate reductase</fullName>
    </submittedName>
</protein>
<dbReference type="STRING" id="574651.SAMN04487968_103162"/>
<proteinExistence type="predicted"/>
<evidence type="ECO:0000313" key="3">
    <source>
        <dbReference type="Proteomes" id="UP000198832"/>
    </source>
</evidence>
<dbReference type="Proteomes" id="UP000198832">
    <property type="component" value="Unassembled WGS sequence"/>
</dbReference>
<keyword evidence="3" id="KW-1185">Reference proteome</keyword>
<dbReference type="SUPFAM" id="SSF53597">
    <property type="entry name" value="Dihydrofolate reductase-like"/>
    <property type="match status" value="1"/>
</dbReference>
<reference evidence="2 3" key="1">
    <citation type="submission" date="2016-10" db="EMBL/GenBank/DDBJ databases">
        <authorList>
            <person name="de Groot N.N."/>
        </authorList>
    </citation>
    <scope>NUCLEOTIDE SEQUENCE [LARGE SCALE GENOMIC DNA]</scope>
    <source>
        <strain evidence="2 3">CGMCC 1.7056</strain>
    </source>
</reference>
<dbReference type="Pfam" id="PF01872">
    <property type="entry name" value="RibD_C"/>
    <property type="match status" value="1"/>
</dbReference>
<dbReference type="Gene3D" id="3.40.430.10">
    <property type="entry name" value="Dihydrofolate Reductase, subunit A"/>
    <property type="match status" value="1"/>
</dbReference>
<evidence type="ECO:0000313" key="2">
    <source>
        <dbReference type="EMBL" id="SFC03861.1"/>
    </source>
</evidence>
<dbReference type="RefSeq" id="WP_091121172.1">
    <property type="nucleotide sequence ID" value="NZ_FOLB01000003.1"/>
</dbReference>